<feature type="non-terminal residue" evidence="1">
    <location>
        <position position="1"/>
    </location>
</feature>
<organism evidence="1 2">
    <name type="scientific">Plenodomus tracheiphilus IPT5</name>
    <dbReference type="NCBI Taxonomy" id="1408161"/>
    <lineage>
        <taxon>Eukaryota</taxon>
        <taxon>Fungi</taxon>
        <taxon>Dikarya</taxon>
        <taxon>Ascomycota</taxon>
        <taxon>Pezizomycotina</taxon>
        <taxon>Dothideomycetes</taxon>
        <taxon>Pleosporomycetidae</taxon>
        <taxon>Pleosporales</taxon>
        <taxon>Pleosporineae</taxon>
        <taxon>Leptosphaeriaceae</taxon>
        <taxon>Plenodomus</taxon>
    </lineage>
</organism>
<accession>A0A6A7AYZ5</accession>
<evidence type="ECO:0000313" key="2">
    <source>
        <dbReference type="Proteomes" id="UP000799423"/>
    </source>
</evidence>
<dbReference type="EMBL" id="MU006321">
    <property type="protein sequence ID" value="KAF2848044.1"/>
    <property type="molecule type" value="Genomic_DNA"/>
</dbReference>
<gene>
    <name evidence="1" type="ORF">T440DRAFT_470630</name>
</gene>
<evidence type="ECO:0000313" key="1">
    <source>
        <dbReference type="EMBL" id="KAF2848044.1"/>
    </source>
</evidence>
<reference evidence="1" key="1">
    <citation type="submission" date="2020-01" db="EMBL/GenBank/DDBJ databases">
        <authorList>
            <consortium name="DOE Joint Genome Institute"/>
            <person name="Haridas S."/>
            <person name="Albert R."/>
            <person name="Binder M."/>
            <person name="Bloem J."/>
            <person name="Labutti K."/>
            <person name="Salamov A."/>
            <person name="Andreopoulos B."/>
            <person name="Baker S.E."/>
            <person name="Barry K."/>
            <person name="Bills G."/>
            <person name="Bluhm B.H."/>
            <person name="Cannon C."/>
            <person name="Castanera R."/>
            <person name="Culley D.E."/>
            <person name="Daum C."/>
            <person name="Ezra D."/>
            <person name="Gonzalez J.B."/>
            <person name="Henrissat B."/>
            <person name="Kuo A."/>
            <person name="Liang C."/>
            <person name="Lipzen A."/>
            <person name="Lutzoni F."/>
            <person name="Magnuson J."/>
            <person name="Mondo S."/>
            <person name="Nolan M."/>
            <person name="Ohm R."/>
            <person name="Pangilinan J."/>
            <person name="Park H.-J."/>
            <person name="Ramirez L."/>
            <person name="Alfaro M."/>
            <person name="Sun H."/>
            <person name="Tritt A."/>
            <person name="Yoshinaga Y."/>
            <person name="Zwiers L.-H."/>
            <person name="Turgeon B.G."/>
            <person name="Goodwin S.B."/>
            <person name="Spatafora J.W."/>
            <person name="Crous P.W."/>
            <person name="Grigoriev I.V."/>
        </authorList>
    </citation>
    <scope>NUCLEOTIDE SEQUENCE</scope>
    <source>
        <strain evidence="1">IPT5</strain>
    </source>
</reference>
<proteinExistence type="predicted"/>
<protein>
    <submittedName>
        <fullName evidence="1">Uncharacterized protein</fullName>
    </submittedName>
</protein>
<dbReference type="AlphaFoldDB" id="A0A6A7AYZ5"/>
<name>A0A6A7AYZ5_9PLEO</name>
<dbReference type="Proteomes" id="UP000799423">
    <property type="component" value="Unassembled WGS sequence"/>
</dbReference>
<keyword evidence="2" id="KW-1185">Reference proteome</keyword>
<sequence>MYNPLSAEDQEKLGNVTSIQTSSAWCVLRRACGWKTQHEQGKPYLPRLRIFHARPNGGLWTRGNDWAIWDRTQEESENDCMTHQFLKKQDMKHVPLLQEMIQFTNEVVRYNFVVMSRAKAAPLERVWGRLSSKERKSYA</sequence>
<dbReference type="OrthoDB" id="2906425at2759"/>